<reference evidence="2 3" key="1">
    <citation type="submission" date="2012-04" db="EMBL/GenBank/DDBJ databases">
        <authorList>
            <person name="Genoscope - CEA"/>
        </authorList>
    </citation>
    <scope>NUCLEOTIDE SEQUENCE [LARGE SCALE GENOMIC DNA]</scope>
    <source>
        <strain evidence="2 3">9809</strain>
    </source>
</reference>
<feature type="coiled-coil region" evidence="1">
    <location>
        <begin position="36"/>
        <end position="94"/>
    </location>
</feature>
<gene>
    <name evidence="2" type="ORF">MICAH_2980002</name>
</gene>
<evidence type="ECO:0000313" key="2">
    <source>
        <dbReference type="EMBL" id="CCI24474.1"/>
    </source>
</evidence>
<sequence length="98" mass="11276">MVPIRFSQHEHRILTGQKPYFKRVLPLFSRPYLTAEERARAAAAIAQRERLNAQQERLAKQEAAAIATQERLAKEEAEQKAQRLGERLRSLGINPDEL</sequence>
<evidence type="ECO:0000313" key="3">
    <source>
        <dbReference type="Proteomes" id="UP000004775"/>
    </source>
</evidence>
<name>I4HR00_MICAE</name>
<dbReference type="Proteomes" id="UP000004775">
    <property type="component" value="Unassembled WGS sequence"/>
</dbReference>
<organism evidence="2 3">
    <name type="scientific">Microcystis aeruginosa PCC 9809</name>
    <dbReference type="NCBI Taxonomy" id="1160285"/>
    <lineage>
        <taxon>Bacteria</taxon>
        <taxon>Bacillati</taxon>
        <taxon>Cyanobacteriota</taxon>
        <taxon>Cyanophyceae</taxon>
        <taxon>Oscillatoriophycideae</taxon>
        <taxon>Chroococcales</taxon>
        <taxon>Microcystaceae</taxon>
        <taxon>Microcystis</taxon>
    </lineage>
</organism>
<proteinExistence type="predicted"/>
<protein>
    <submittedName>
        <fullName evidence="2">Uncharacterized protein</fullName>
    </submittedName>
</protein>
<comment type="caution">
    <text evidence="2">The sequence shown here is derived from an EMBL/GenBank/DDBJ whole genome shotgun (WGS) entry which is preliminary data.</text>
</comment>
<keyword evidence="1" id="KW-0175">Coiled coil</keyword>
<accession>I4HR00</accession>
<dbReference type="EMBL" id="CAIO01000221">
    <property type="protein sequence ID" value="CCI24474.1"/>
    <property type="molecule type" value="Genomic_DNA"/>
</dbReference>
<dbReference type="AlphaFoldDB" id="I4HR00"/>
<evidence type="ECO:0000256" key="1">
    <source>
        <dbReference type="SAM" id="Coils"/>
    </source>
</evidence>
<dbReference type="HOGENOM" id="CLU_2330581_0_0_3"/>